<dbReference type="STRING" id="1965070.A0A443RPC0"/>
<dbReference type="GO" id="GO:0003677">
    <property type="term" value="F:DNA binding"/>
    <property type="evidence" value="ECO:0007669"/>
    <property type="project" value="TreeGrafter"/>
</dbReference>
<feature type="region of interest" description="Disordered" evidence="4">
    <location>
        <begin position="853"/>
        <end position="877"/>
    </location>
</feature>
<evidence type="ECO:0000313" key="7">
    <source>
        <dbReference type="Proteomes" id="UP000285301"/>
    </source>
</evidence>
<feature type="compositionally biased region" description="Basic and acidic residues" evidence="4">
    <location>
        <begin position="893"/>
        <end position="914"/>
    </location>
</feature>
<proteinExistence type="predicted"/>
<protein>
    <submittedName>
        <fullName evidence="6">Protein timeless-like protein</fullName>
    </submittedName>
</protein>
<dbReference type="AlphaFoldDB" id="A0A443RPC0"/>
<accession>A0A443RPC0</accession>
<evidence type="ECO:0000313" key="6">
    <source>
        <dbReference type="EMBL" id="RWS17114.1"/>
    </source>
</evidence>
<dbReference type="GO" id="GO:0006281">
    <property type="term" value="P:DNA repair"/>
    <property type="evidence" value="ECO:0007669"/>
    <property type="project" value="TreeGrafter"/>
</dbReference>
<dbReference type="Pfam" id="PF04821">
    <property type="entry name" value="TIMELESS"/>
    <property type="match status" value="1"/>
</dbReference>
<feature type="compositionally biased region" description="Basic and acidic residues" evidence="4">
    <location>
        <begin position="959"/>
        <end position="976"/>
    </location>
</feature>
<feature type="region of interest" description="Disordered" evidence="4">
    <location>
        <begin position="890"/>
        <end position="976"/>
    </location>
</feature>
<keyword evidence="7" id="KW-1185">Reference proteome</keyword>
<keyword evidence="2" id="KW-0539">Nucleus</keyword>
<evidence type="ECO:0000256" key="3">
    <source>
        <dbReference type="ARBA" id="ARBA00023306"/>
    </source>
</evidence>
<organism evidence="6 7">
    <name type="scientific">Dinothrombium tinctorium</name>
    <dbReference type="NCBI Taxonomy" id="1965070"/>
    <lineage>
        <taxon>Eukaryota</taxon>
        <taxon>Metazoa</taxon>
        <taxon>Ecdysozoa</taxon>
        <taxon>Arthropoda</taxon>
        <taxon>Chelicerata</taxon>
        <taxon>Arachnida</taxon>
        <taxon>Acari</taxon>
        <taxon>Acariformes</taxon>
        <taxon>Trombidiformes</taxon>
        <taxon>Prostigmata</taxon>
        <taxon>Anystina</taxon>
        <taxon>Parasitengona</taxon>
        <taxon>Trombidioidea</taxon>
        <taxon>Trombidiidae</taxon>
        <taxon>Dinothrombium</taxon>
    </lineage>
</organism>
<evidence type="ECO:0000256" key="4">
    <source>
        <dbReference type="SAM" id="MobiDB-lite"/>
    </source>
</evidence>
<feature type="compositionally biased region" description="Acidic residues" evidence="4">
    <location>
        <begin position="854"/>
        <end position="874"/>
    </location>
</feature>
<dbReference type="Proteomes" id="UP000285301">
    <property type="component" value="Unassembled WGS sequence"/>
</dbReference>
<dbReference type="GO" id="GO:0000076">
    <property type="term" value="P:DNA replication checkpoint signaling"/>
    <property type="evidence" value="ECO:0007669"/>
    <property type="project" value="TreeGrafter"/>
</dbReference>
<dbReference type="PANTHER" id="PTHR22940:SF4">
    <property type="entry name" value="PROTEIN TIMELESS HOMOLOG"/>
    <property type="match status" value="1"/>
</dbReference>
<evidence type="ECO:0000256" key="2">
    <source>
        <dbReference type="ARBA" id="ARBA00023242"/>
    </source>
</evidence>
<comment type="subcellular location">
    <subcellularLocation>
        <location evidence="1">Nucleus</location>
    </subcellularLocation>
</comment>
<comment type="caution">
    <text evidence="6">The sequence shown here is derived from an EMBL/GenBank/DDBJ whole genome shotgun (WGS) entry which is preliminary data.</text>
</comment>
<dbReference type="EMBL" id="NCKU01000117">
    <property type="protein sequence ID" value="RWS17114.1"/>
    <property type="molecule type" value="Genomic_DNA"/>
</dbReference>
<name>A0A443RPC0_9ACAR</name>
<dbReference type="GO" id="GO:0031298">
    <property type="term" value="C:replication fork protection complex"/>
    <property type="evidence" value="ECO:0007669"/>
    <property type="project" value="TreeGrafter"/>
</dbReference>
<sequence>MEKQIETELLVACNNLGYLNENHVYVKDPDCIHCLKECLRFLRRDNKRFTVRRELGFTNIVTTDLIPIMKQHCIDDEFLFDIVLRLLVNLTNPALLLFREQVPDTPEEQQLYTELCSYLYNYKVAFSTDVKLFSVLAKHSGRILQLGWEKRQEEHRIMLERILILIRNILHVPVDIALEKGTDEDANVQDLCIETMQLSGINDLILLIASSESEREFSFHVLEILSLMMREQSAEFLAKSIVNSSADGIHMRSFFEKQKDSENLKELLKKDRCVMKLKNATNFNRFKEATYVVKNLKSLSDKDVVYHKTPSDINTITFDNRKRKLRKPKNRALFKEDKVISSNKEITIHQSTFKVRKYLREICSAFVTECYNDIMKVVRDNLERKRSQENDETYYLWASQFFMEFNRCSKMSFDNILATISVESFHYLHTLIEYFQDHVEQEKKKFHPWSKRMHYALKAYRELLFTLASFDCSPKSYFRDLARTIKSKLFYEIDYRELLLGLISHFNAVKMPLSYLKDLVETNHIFLKMLEQYFRVNEKVIVKQKQRKQNHTKKKTVPTEASELVWAEITTKISEALSGALPLPTAEENPLVIPIDNLSELSPDEQKLKVMTRIHTLLKNKQCTEAVALYRNSREAWIDDMDNAFGAAGISLEEELMNLQEILFDNFLAEKAISSQKEKNDSEMDKEDEMLQERKETSERELIFSDFVKKYITPRVLMPYILLLQSFDTNSYLTNHSIIKMFHRIAIDNKMHAMFFQLSLFRIFQKVLNFPFHEADDIKEIARFATHILHKFLAITKRNKLAFVELIFWKNGKIAYEMEEGYGSFETIKKTKNEDEDENLKLLKAKMVLNENYSDSDENESENENAELKDDENDNDKCETKLYETIEKDDESELCKELEQNDPKSELINKDKSENQSNDEKDEDNGDDFIMQIIRRKKGKMLASDSEEEMNDFSIGLENKSDLKSDFDDVNETGRQ</sequence>
<dbReference type="OrthoDB" id="310853at2759"/>
<dbReference type="GO" id="GO:0043111">
    <property type="term" value="P:replication fork arrest"/>
    <property type="evidence" value="ECO:0007669"/>
    <property type="project" value="TreeGrafter"/>
</dbReference>
<reference evidence="6 7" key="1">
    <citation type="journal article" date="2018" name="Gigascience">
        <title>Genomes of trombidid mites reveal novel predicted allergens and laterally-transferred genes associated with secondary metabolism.</title>
        <authorList>
            <person name="Dong X."/>
            <person name="Chaisiri K."/>
            <person name="Xia D."/>
            <person name="Armstrong S.D."/>
            <person name="Fang Y."/>
            <person name="Donnelly M.J."/>
            <person name="Kadowaki T."/>
            <person name="McGarry J.W."/>
            <person name="Darby A.C."/>
            <person name="Makepeace B.L."/>
        </authorList>
    </citation>
    <scope>NUCLEOTIDE SEQUENCE [LARGE SCALE GENOMIC DNA]</scope>
    <source>
        <strain evidence="6">UoL-WK</strain>
    </source>
</reference>
<dbReference type="PANTHER" id="PTHR22940">
    <property type="entry name" value="TIMEOUT/TIMELESS-2"/>
    <property type="match status" value="1"/>
</dbReference>
<gene>
    <name evidence="6" type="ORF">B4U79_15781</name>
</gene>
<keyword evidence="3" id="KW-0131">Cell cycle</keyword>
<feature type="domain" description="Timeless N-terminal" evidence="5">
    <location>
        <begin position="24"/>
        <end position="288"/>
    </location>
</feature>
<evidence type="ECO:0000256" key="1">
    <source>
        <dbReference type="ARBA" id="ARBA00004123"/>
    </source>
</evidence>
<dbReference type="InterPro" id="IPR006906">
    <property type="entry name" value="Timeless_N"/>
</dbReference>
<evidence type="ECO:0000259" key="5">
    <source>
        <dbReference type="Pfam" id="PF04821"/>
    </source>
</evidence>
<dbReference type="InterPro" id="IPR044998">
    <property type="entry name" value="Timeless"/>
</dbReference>